<reference evidence="7 8" key="1">
    <citation type="submission" date="2015-11" db="EMBL/GenBank/DDBJ databases">
        <title>Genome Sequence of Bacillus simplex strain VanAntwerpen2.</title>
        <authorList>
            <person name="Couger M.B."/>
        </authorList>
    </citation>
    <scope>NUCLEOTIDE SEQUENCE [LARGE SCALE GENOMIC DNA]</scope>
    <source>
        <strain evidence="7 8">VanAntwerpen02</strain>
    </source>
</reference>
<dbReference type="Gene3D" id="3.40.1190.20">
    <property type="match status" value="1"/>
</dbReference>
<dbReference type="CDD" id="cd01167">
    <property type="entry name" value="bac_FRK"/>
    <property type="match status" value="1"/>
</dbReference>
<dbReference type="InterPro" id="IPR011611">
    <property type="entry name" value="PfkB_dom"/>
</dbReference>
<dbReference type="SUPFAM" id="SSF53613">
    <property type="entry name" value="Ribokinase-like"/>
    <property type="match status" value="1"/>
</dbReference>
<keyword evidence="5" id="KW-0472">Membrane</keyword>
<comment type="caution">
    <text evidence="7">The sequence shown here is derived from an EMBL/GenBank/DDBJ whole genome shotgun (WGS) entry which is preliminary data.</text>
</comment>
<evidence type="ECO:0000313" key="8">
    <source>
        <dbReference type="Proteomes" id="UP000064189"/>
    </source>
</evidence>
<dbReference type="InterPro" id="IPR029056">
    <property type="entry name" value="Ribokinase-like"/>
</dbReference>
<gene>
    <name evidence="7" type="ORF">AS888_16865</name>
</gene>
<comment type="similarity">
    <text evidence="1 4">Belongs to the carbohydrate kinase PfkB family.</text>
</comment>
<organism evidence="7 8">
    <name type="scientific">Peribacillus simplex</name>
    <dbReference type="NCBI Taxonomy" id="1478"/>
    <lineage>
        <taxon>Bacteria</taxon>
        <taxon>Bacillati</taxon>
        <taxon>Bacillota</taxon>
        <taxon>Bacilli</taxon>
        <taxon>Bacillales</taxon>
        <taxon>Bacillaceae</taxon>
        <taxon>Peribacillus</taxon>
    </lineage>
</organism>
<evidence type="ECO:0000256" key="2">
    <source>
        <dbReference type="ARBA" id="ARBA00022679"/>
    </source>
</evidence>
<accession>A0A109N0J5</accession>
<keyword evidence="2 4" id="KW-0808">Transferase</keyword>
<evidence type="ECO:0000259" key="6">
    <source>
        <dbReference type="Pfam" id="PF00294"/>
    </source>
</evidence>
<dbReference type="AlphaFoldDB" id="A0A109N0J5"/>
<evidence type="ECO:0000256" key="1">
    <source>
        <dbReference type="ARBA" id="ARBA00010688"/>
    </source>
</evidence>
<dbReference type="InterPro" id="IPR002173">
    <property type="entry name" value="Carboh/pur_kinase_PfkB_CS"/>
</dbReference>
<evidence type="ECO:0000313" key="7">
    <source>
        <dbReference type="EMBL" id="KWW21265.1"/>
    </source>
</evidence>
<proteinExistence type="inferred from homology"/>
<feature type="transmembrane region" description="Helical" evidence="5">
    <location>
        <begin position="131"/>
        <end position="152"/>
    </location>
</feature>
<protein>
    <submittedName>
        <fullName evidence="7">Sugar kinase</fullName>
    </submittedName>
</protein>
<dbReference type="RefSeq" id="WP_061141617.1">
    <property type="nucleotide sequence ID" value="NZ_LNNH01000012.1"/>
</dbReference>
<dbReference type="PROSITE" id="PS00583">
    <property type="entry name" value="PFKB_KINASES_1"/>
    <property type="match status" value="1"/>
</dbReference>
<dbReference type="EMBL" id="LNNH01000012">
    <property type="protein sequence ID" value="KWW21265.1"/>
    <property type="molecule type" value="Genomic_DNA"/>
</dbReference>
<dbReference type="Pfam" id="PF00294">
    <property type="entry name" value="PfkB"/>
    <property type="match status" value="1"/>
</dbReference>
<evidence type="ECO:0000256" key="4">
    <source>
        <dbReference type="RuleBase" id="RU003704"/>
    </source>
</evidence>
<dbReference type="PROSITE" id="PS00584">
    <property type="entry name" value="PFKB_KINASES_2"/>
    <property type="match status" value="1"/>
</dbReference>
<keyword evidence="5" id="KW-0812">Transmembrane</keyword>
<name>A0A109N0J5_9BACI</name>
<evidence type="ECO:0000256" key="5">
    <source>
        <dbReference type="SAM" id="Phobius"/>
    </source>
</evidence>
<keyword evidence="8" id="KW-1185">Reference proteome</keyword>
<dbReference type="Proteomes" id="UP000064189">
    <property type="component" value="Unassembled WGS sequence"/>
</dbReference>
<dbReference type="PANTHER" id="PTHR43085:SF54">
    <property type="entry name" value="PUTATIVE-RELATED"/>
    <property type="match status" value="1"/>
</dbReference>
<feature type="domain" description="Carbohydrate kinase PfkB" evidence="6">
    <location>
        <begin position="5"/>
        <end position="313"/>
    </location>
</feature>
<dbReference type="GO" id="GO:0006000">
    <property type="term" value="P:fructose metabolic process"/>
    <property type="evidence" value="ECO:0007669"/>
    <property type="project" value="UniProtKB-ARBA"/>
</dbReference>
<dbReference type="InterPro" id="IPR050306">
    <property type="entry name" value="PfkB_Carbo_kinase"/>
</dbReference>
<dbReference type="PANTHER" id="PTHR43085">
    <property type="entry name" value="HEXOKINASE FAMILY MEMBER"/>
    <property type="match status" value="1"/>
</dbReference>
<dbReference type="InterPro" id="IPR002139">
    <property type="entry name" value="Ribo/fructo_kinase"/>
</dbReference>
<keyword evidence="5" id="KW-1133">Transmembrane helix</keyword>
<dbReference type="PRINTS" id="PR00990">
    <property type="entry name" value="RIBOKINASE"/>
</dbReference>
<evidence type="ECO:0000256" key="3">
    <source>
        <dbReference type="ARBA" id="ARBA00022777"/>
    </source>
</evidence>
<dbReference type="GO" id="GO:0008865">
    <property type="term" value="F:fructokinase activity"/>
    <property type="evidence" value="ECO:0007669"/>
    <property type="project" value="UniProtKB-ARBA"/>
</dbReference>
<keyword evidence="3 4" id="KW-0418">Kinase</keyword>
<sequence>MSGNNLVVCVGELLIDFFCMDIDVDLKAGSSFVKRAGGAPANVTAAIAKLGGNAALVGKVGSDPFGTFLIDVMKEVKVDTALVTRDDQVQTTMAFVSLQANGERDFVFFRGADEQLNIGELNLEKVMAAKVLHFGSATAMLGGTVLITYFNLMKIAKEKGIFLSFDPNFRANLWEGRENEFVELTKRAISKADLVKVSEEELKLISGLNDVKAGVLSLHQLGAKMITVTLGENGTFVSNGDEQSIISSIPVKSIDSTGAGDAFIGALLYQISNEENLSIFLNDYNKQKEMVTFANKVGALTCTKIGAISALPTLDEVVMKK</sequence>